<proteinExistence type="predicted"/>
<dbReference type="Gene3D" id="1.20.120.1630">
    <property type="match status" value="1"/>
</dbReference>
<dbReference type="EC" id="2.1.1.334" evidence="6"/>
<organism evidence="6 7">
    <name type="scientific">Shinella pollutisoli</name>
    <dbReference type="NCBI Taxonomy" id="2250594"/>
    <lineage>
        <taxon>Bacteria</taxon>
        <taxon>Pseudomonadati</taxon>
        <taxon>Pseudomonadota</taxon>
        <taxon>Alphaproteobacteria</taxon>
        <taxon>Hyphomicrobiales</taxon>
        <taxon>Rhizobiaceae</taxon>
        <taxon>Shinella</taxon>
    </lineage>
</organism>
<gene>
    <name evidence="6" type="ORF">ACFOHH_08215</name>
</gene>
<protein>
    <submittedName>
        <fullName evidence="6">Methyltransferase family protein</fullName>
        <ecNumber evidence="6">2.1.1.100</ecNumber>
        <ecNumber evidence="6">2.1.1.334</ecNumber>
    </submittedName>
</protein>
<dbReference type="RefSeq" id="WP_257317132.1">
    <property type="nucleotide sequence ID" value="NZ_JANFDG010000025.1"/>
</dbReference>
<keyword evidence="3 5" id="KW-1133">Transmembrane helix</keyword>
<reference evidence="7" key="1">
    <citation type="journal article" date="2019" name="Int. J. Syst. Evol. Microbiol.">
        <title>The Global Catalogue of Microorganisms (GCM) 10K type strain sequencing project: providing services to taxonomists for standard genome sequencing and annotation.</title>
        <authorList>
            <consortium name="The Broad Institute Genomics Platform"/>
            <consortium name="The Broad Institute Genome Sequencing Center for Infectious Disease"/>
            <person name="Wu L."/>
            <person name="Ma J."/>
        </authorList>
    </citation>
    <scope>NUCLEOTIDE SEQUENCE [LARGE SCALE GENOMIC DNA]</scope>
    <source>
        <strain evidence="7">KCTC 52677</strain>
    </source>
</reference>
<dbReference type="EC" id="2.1.1.100" evidence="6"/>
<dbReference type="EMBL" id="JBHRSP010000014">
    <property type="protein sequence ID" value="MFC3073082.1"/>
    <property type="molecule type" value="Genomic_DNA"/>
</dbReference>
<evidence type="ECO:0000256" key="1">
    <source>
        <dbReference type="ARBA" id="ARBA00004127"/>
    </source>
</evidence>
<evidence type="ECO:0000313" key="6">
    <source>
        <dbReference type="EMBL" id="MFC3073082.1"/>
    </source>
</evidence>
<evidence type="ECO:0000256" key="4">
    <source>
        <dbReference type="ARBA" id="ARBA00023136"/>
    </source>
</evidence>
<dbReference type="GO" id="GO:0032259">
    <property type="term" value="P:methylation"/>
    <property type="evidence" value="ECO:0007669"/>
    <property type="project" value="UniProtKB-KW"/>
</dbReference>
<keyword evidence="2 5" id="KW-0812">Transmembrane</keyword>
<feature type="transmembrane region" description="Helical" evidence="5">
    <location>
        <begin position="48"/>
        <end position="68"/>
    </location>
</feature>
<name>A0ABV7DEI2_9HYPH</name>
<comment type="subcellular location">
    <subcellularLocation>
        <location evidence="1">Endomembrane system</location>
        <topology evidence="1">Multi-pass membrane protein</topology>
    </subcellularLocation>
</comment>
<dbReference type="InterPro" id="IPR007318">
    <property type="entry name" value="Phopholipid_MeTrfase"/>
</dbReference>
<evidence type="ECO:0000256" key="3">
    <source>
        <dbReference type="ARBA" id="ARBA00022989"/>
    </source>
</evidence>
<dbReference type="GO" id="GO:0004671">
    <property type="term" value="F:protein C-terminal S-isoprenylcysteine carboxyl O-methyltransferase activity"/>
    <property type="evidence" value="ECO:0007669"/>
    <property type="project" value="UniProtKB-EC"/>
</dbReference>
<keyword evidence="6" id="KW-0808">Transferase</keyword>
<evidence type="ECO:0000256" key="5">
    <source>
        <dbReference type="SAM" id="Phobius"/>
    </source>
</evidence>
<accession>A0ABV7DEI2</accession>
<evidence type="ECO:0000256" key="2">
    <source>
        <dbReference type="ARBA" id="ARBA00022692"/>
    </source>
</evidence>
<keyword evidence="7" id="KW-1185">Reference proteome</keyword>
<evidence type="ECO:0000313" key="7">
    <source>
        <dbReference type="Proteomes" id="UP001595377"/>
    </source>
</evidence>
<dbReference type="Pfam" id="PF04191">
    <property type="entry name" value="PEMT"/>
    <property type="match status" value="1"/>
</dbReference>
<dbReference type="Proteomes" id="UP001595377">
    <property type="component" value="Unassembled WGS sequence"/>
</dbReference>
<keyword evidence="6" id="KW-0489">Methyltransferase</keyword>
<comment type="caution">
    <text evidence="6">The sequence shown here is derived from an EMBL/GenBank/DDBJ whole genome shotgun (WGS) entry which is preliminary data.</text>
</comment>
<keyword evidence="4 5" id="KW-0472">Membrane</keyword>
<feature type="transmembrane region" description="Helical" evidence="5">
    <location>
        <begin position="89"/>
        <end position="122"/>
    </location>
</feature>
<sequence length="206" mass="22326">MAALLVTAFNQKKRIVALWLLALLFLAVAVSSRPAIGYETSLHEFLEITGLGFVFVAIGGRLWSILYIGTQKNRALVTTGPYSMTRNPLYFFSLTGIFGIGLMFGSLLLAFALAAVCCGVFLYTARREAAYLHGLFGEAYDGYAARTPMLVPDPRLYCGPAEVTFSPAALATTFFDSLFLIALLPLFEGLEAAQAAGYLTPLFLIP</sequence>